<dbReference type="GO" id="GO:0007264">
    <property type="term" value="P:small GTPase-mediated signal transduction"/>
    <property type="evidence" value="ECO:0007669"/>
    <property type="project" value="InterPro"/>
</dbReference>
<proteinExistence type="predicted"/>
<gene>
    <name evidence="2" type="ORF">EV420DRAFT_1644299</name>
</gene>
<feature type="compositionally biased region" description="Low complexity" evidence="1">
    <location>
        <begin position="42"/>
        <end position="55"/>
    </location>
</feature>
<dbReference type="Proteomes" id="UP001175211">
    <property type="component" value="Unassembled WGS sequence"/>
</dbReference>
<feature type="region of interest" description="Disordered" evidence="1">
    <location>
        <begin position="147"/>
        <end position="196"/>
    </location>
</feature>
<evidence type="ECO:0000256" key="1">
    <source>
        <dbReference type="SAM" id="MobiDB-lite"/>
    </source>
</evidence>
<dbReference type="GeneID" id="85361176"/>
<dbReference type="Gene3D" id="1.10.840.10">
    <property type="entry name" value="Ras guanine-nucleotide exchange factors catalytic domain"/>
    <property type="match status" value="1"/>
</dbReference>
<evidence type="ECO:0000313" key="3">
    <source>
        <dbReference type="Proteomes" id="UP001175211"/>
    </source>
</evidence>
<feature type="compositionally biased region" description="Polar residues" evidence="1">
    <location>
        <begin position="161"/>
        <end position="172"/>
    </location>
</feature>
<organism evidence="2 3">
    <name type="scientific">Armillaria tabescens</name>
    <name type="common">Ringless honey mushroom</name>
    <name type="synonym">Agaricus tabescens</name>
    <dbReference type="NCBI Taxonomy" id="1929756"/>
    <lineage>
        <taxon>Eukaryota</taxon>
        <taxon>Fungi</taxon>
        <taxon>Dikarya</taxon>
        <taxon>Basidiomycota</taxon>
        <taxon>Agaricomycotina</taxon>
        <taxon>Agaricomycetes</taxon>
        <taxon>Agaricomycetidae</taxon>
        <taxon>Agaricales</taxon>
        <taxon>Marasmiineae</taxon>
        <taxon>Physalacriaceae</taxon>
        <taxon>Desarmillaria</taxon>
    </lineage>
</organism>
<evidence type="ECO:0000313" key="2">
    <source>
        <dbReference type="EMBL" id="KAK0457144.1"/>
    </source>
</evidence>
<dbReference type="AlphaFoldDB" id="A0AA39N4I7"/>
<dbReference type="InterPro" id="IPR036964">
    <property type="entry name" value="RASGEF_cat_dom_sf"/>
</dbReference>
<dbReference type="RefSeq" id="XP_060329459.1">
    <property type="nucleotide sequence ID" value="XM_060477628.1"/>
</dbReference>
<dbReference type="GO" id="GO:0005085">
    <property type="term" value="F:guanyl-nucleotide exchange factor activity"/>
    <property type="evidence" value="ECO:0007669"/>
    <property type="project" value="InterPro"/>
</dbReference>
<feature type="compositionally biased region" description="Low complexity" evidence="1">
    <location>
        <begin position="181"/>
        <end position="194"/>
    </location>
</feature>
<keyword evidence="3" id="KW-1185">Reference proteome</keyword>
<accession>A0AA39N4I7</accession>
<reference evidence="2" key="1">
    <citation type="submission" date="2023-06" db="EMBL/GenBank/DDBJ databases">
        <authorList>
            <consortium name="Lawrence Berkeley National Laboratory"/>
            <person name="Ahrendt S."/>
            <person name="Sahu N."/>
            <person name="Indic B."/>
            <person name="Wong-Bajracharya J."/>
            <person name="Merenyi Z."/>
            <person name="Ke H.-M."/>
            <person name="Monk M."/>
            <person name="Kocsube S."/>
            <person name="Drula E."/>
            <person name="Lipzen A."/>
            <person name="Balint B."/>
            <person name="Henrissat B."/>
            <person name="Andreopoulos B."/>
            <person name="Martin F.M."/>
            <person name="Harder C.B."/>
            <person name="Rigling D."/>
            <person name="Ford K.L."/>
            <person name="Foster G.D."/>
            <person name="Pangilinan J."/>
            <person name="Papanicolaou A."/>
            <person name="Barry K."/>
            <person name="LaButti K."/>
            <person name="Viragh M."/>
            <person name="Koriabine M."/>
            <person name="Yan M."/>
            <person name="Riley R."/>
            <person name="Champramary S."/>
            <person name="Plett K.L."/>
            <person name="Tsai I.J."/>
            <person name="Slot J."/>
            <person name="Sipos G."/>
            <person name="Plett J."/>
            <person name="Nagy L.G."/>
            <person name="Grigoriev I.V."/>
        </authorList>
    </citation>
    <scope>NUCLEOTIDE SEQUENCE</scope>
    <source>
        <strain evidence="2">CCBAS 213</strain>
    </source>
</reference>
<name>A0AA39N4I7_ARMTA</name>
<feature type="compositionally biased region" description="Polar residues" evidence="1">
    <location>
        <begin position="58"/>
        <end position="67"/>
    </location>
</feature>
<feature type="region of interest" description="Disordered" evidence="1">
    <location>
        <begin position="38"/>
        <end position="67"/>
    </location>
</feature>
<sequence length="298" mass="32247">MTLTSSHVRRQLSRSLSDASQNTISEIEYRNNVELKKPVVTPPGGAMPLLPGLDGRSSPRSPASSTFKDAHPIAICLDDLPFDDEDQSPATSWYEDPHLVSIVCLCEDEGEIVWVKDVDVWTTSDDNFRHIRCAVDTIIDAKPIEPSSHASSIVSGGVRKTNGTAHTTNGDRANSAPIKASPTHSTHNSTSTSSKQADTTECIPFIGIYLSQLTEYSHQPDLIDPGTSPTTPASIDLVTYSYDTLSHPEVFSALQPLPAGIQMEPLINVHKQQMRAKVVVVVVLPAPGPNKERPGPQP</sequence>
<dbReference type="EMBL" id="JAUEPS010000023">
    <property type="protein sequence ID" value="KAK0457144.1"/>
    <property type="molecule type" value="Genomic_DNA"/>
</dbReference>
<protein>
    <submittedName>
        <fullName evidence="2">Uncharacterized protein</fullName>
    </submittedName>
</protein>
<comment type="caution">
    <text evidence="2">The sequence shown here is derived from an EMBL/GenBank/DDBJ whole genome shotgun (WGS) entry which is preliminary data.</text>
</comment>